<dbReference type="SFLD" id="SFLDG01140">
    <property type="entry name" value="C2.B:_Phosphomannomutase_and_P"/>
    <property type="match status" value="1"/>
</dbReference>
<evidence type="ECO:0008006" key="3">
    <source>
        <dbReference type="Google" id="ProtNLM"/>
    </source>
</evidence>
<reference evidence="2" key="1">
    <citation type="submission" date="2016-10" db="EMBL/GenBank/DDBJ databases">
        <authorList>
            <person name="Varghese N."/>
            <person name="Submissions S."/>
        </authorList>
    </citation>
    <scope>NUCLEOTIDE SEQUENCE [LARGE SCALE GENOMIC DNA]</scope>
    <source>
        <strain evidence="2">DSM 16108</strain>
    </source>
</reference>
<dbReference type="Proteomes" id="UP000199589">
    <property type="component" value="Unassembled WGS sequence"/>
</dbReference>
<dbReference type="PANTHER" id="PTHR10000:SF8">
    <property type="entry name" value="HAD SUPERFAMILY HYDROLASE-LIKE, TYPE 3"/>
    <property type="match status" value="1"/>
</dbReference>
<accession>A0A1I3VI87</accession>
<dbReference type="SFLD" id="SFLDS00003">
    <property type="entry name" value="Haloacid_Dehalogenase"/>
    <property type="match status" value="1"/>
</dbReference>
<evidence type="ECO:0000313" key="2">
    <source>
        <dbReference type="Proteomes" id="UP000199589"/>
    </source>
</evidence>
<dbReference type="GO" id="GO:0016791">
    <property type="term" value="F:phosphatase activity"/>
    <property type="evidence" value="ECO:0007669"/>
    <property type="project" value="UniProtKB-ARBA"/>
</dbReference>
<dbReference type="GO" id="GO:0000287">
    <property type="term" value="F:magnesium ion binding"/>
    <property type="evidence" value="ECO:0007669"/>
    <property type="project" value="TreeGrafter"/>
</dbReference>
<dbReference type="AlphaFoldDB" id="A0A1I3VI87"/>
<evidence type="ECO:0000313" key="1">
    <source>
        <dbReference type="EMBL" id="SFJ94880.1"/>
    </source>
</evidence>
<dbReference type="InterPro" id="IPR000150">
    <property type="entry name" value="Cof"/>
</dbReference>
<gene>
    <name evidence="1" type="ORF">SAMN04488569_100352</name>
</gene>
<sequence length="302" mass="34814">MVIKAIVCDMDGTLLNSDNNIDLQTLNKLKELQKTGIRLILASGRSYIRLLPHARSLDMNIYDGIIIDVNGTSIYDVGSKKRNRLGILESDQIRKINEFFSLFNVEIQYSQDDTIYTYLPENIYKLKKNIRGEMKLPEDYPWMGGMYGWLCDTRDGYPNQYMIRNLNDSPSFCNKISIVQDPHYMTFLKDTIAGHSFLTDYETVFSDERKMEITNRHVTKGNALNLFQKKYNIGNEELLVFGDSENDISMFKDKKYSIAMKNALPSAKQKANFHADDHNNAGIFKMLTQFEKEGLFQGLSVK</sequence>
<organism evidence="1 2">
    <name type="scientific">Marinilactibacillus piezotolerans</name>
    <dbReference type="NCBI Taxonomy" id="258723"/>
    <lineage>
        <taxon>Bacteria</taxon>
        <taxon>Bacillati</taxon>
        <taxon>Bacillota</taxon>
        <taxon>Bacilli</taxon>
        <taxon>Lactobacillales</taxon>
        <taxon>Carnobacteriaceae</taxon>
        <taxon>Marinilactibacillus</taxon>
    </lineage>
</organism>
<dbReference type="PROSITE" id="PS01228">
    <property type="entry name" value="COF_1"/>
    <property type="match status" value="1"/>
</dbReference>
<protein>
    <recommendedName>
        <fullName evidence="3">Cof subfamily of IIB subfamily of haloacid dehalogenase superfamily/HAD-superfamily hydrolase, subfamily IIB</fullName>
    </recommendedName>
</protein>
<name>A0A1I3VI87_9LACT</name>
<proteinExistence type="predicted"/>
<dbReference type="GO" id="GO:0005829">
    <property type="term" value="C:cytosol"/>
    <property type="evidence" value="ECO:0007669"/>
    <property type="project" value="TreeGrafter"/>
</dbReference>
<keyword evidence="2" id="KW-1185">Reference proteome</keyword>
<dbReference type="NCBIfam" id="TIGR01484">
    <property type="entry name" value="HAD-SF-IIB"/>
    <property type="match status" value="1"/>
</dbReference>
<dbReference type="SUPFAM" id="SSF56784">
    <property type="entry name" value="HAD-like"/>
    <property type="match status" value="1"/>
</dbReference>
<dbReference type="OrthoDB" id="9790031at2"/>
<dbReference type="InterPro" id="IPR036412">
    <property type="entry name" value="HAD-like_sf"/>
</dbReference>
<dbReference type="PANTHER" id="PTHR10000">
    <property type="entry name" value="PHOSPHOSERINE PHOSPHATASE"/>
    <property type="match status" value="1"/>
</dbReference>
<dbReference type="InterPro" id="IPR006379">
    <property type="entry name" value="HAD-SF_hydro_IIB"/>
</dbReference>
<dbReference type="InterPro" id="IPR023214">
    <property type="entry name" value="HAD_sf"/>
</dbReference>
<dbReference type="Gene3D" id="3.30.1240.10">
    <property type="match status" value="1"/>
</dbReference>
<dbReference type="RefSeq" id="WP_091895687.1">
    <property type="nucleotide sequence ID" value="NZ_FOSJ01000003.1"/>
</dbReference>
<dbReference type="NCBIfam" id="TIGR00099">
    <property type="entry name" value="Cof-subfamily"/>
    <property type="match status" value="1"/>
</dbReference>
<dbReference type="Gene3D" id="3.40.50.1000">
    <property type="entry name" value="HAD superfamily/HAD-like"/>
    <property type="match status" value="1"/>
</dbReference>
<dbReference type="Pfam" id="PF08282">
    <property type="entry name" value="Hydrolase_3"/>
    <property type="match status" value="1"/>
</dbReference>
<dbReference type="EMBL" id="FOSJ01000003">
    <property type="protein sequence ID" value="SFJ94880.1"/>
    <property type="molecule type" value="Genomic_DNA"/>
</dbReference>